<name>A8LTM3_DINSH</name>
<protein>
    <recommendedName>
        <fullName evidence="2">Heparinase II/III-like C-terminal domain-containing protein</fullName>
    </recommendedName>
</protein>
<feature type="domain" description="Heparinase II/III-like C-terminal" evidence="2">
    <location>
        <begin position="354"/>
        <end position="556"/>
    </location>
</feature>
<dbReference type="EMBL" id="CP000832">
    <property type="protein sequence ID" value="ABV95590.1"/>
    <property type="molecule type" value="Genomic_DNA"/>
</dbReference>
<dbReference type="Gene3D" id="2.70.98.70">
    <property type="match status" value="1"/>
</dbReference>
<dbReference type="AlphaFoldDB" id="A8LTM3"/>
<evidence type="ECO:0000259" key="2">
    <source>
        <dbReference type="Pfam" id="PF07940"/>
    </source>
</evidence>
<dbReference type="Gene3D" id="1.50.10.100">
    <property type="entry name" value="Chondroitin AC/alginate lyase"/>
    <property type="match status" value="1"/>
</dbReference>
<sequence>MTSYIMTAAQQAPDGDAKDLKQALQKAFERHAGRLPADGSEVMSSINASVAVRLFALMYMRGVQHRLMPDNESAVLCEALCKTVCEVEITDKFDDMFVSNFVLGLIVFLDLVQDDLHPDTRAGLVAKIAECRDWLSEARHRKVFGTRETEGTYAWNHSACAAAGLALSVIWTRDSQADWTDTDFHDVDFGLRRIEDYFLHGIRETGVPYEGFYYCGAVFRVLGPFDILVRKDAEVERRYRRIRDRHKRKLGQLLDWYESGTIVNQRALLSYNHSLYDAHPAVNGFLTFFRSEFEVKAGRMWSRLMAKGTSLQFVERSRDWGDNTLHEALLFLHPKGYSAPRNKVQTLLSRTEGYGLLVSEDASSRLFVKASKLLIGPHNQSDAGHVSWVCNGDAVLIDAGPGRKVRDASKKWAEYSKGTYRTEGSGASSYGHNAVLIDGRGQLPSGEGDGIEGRLSYVRQTEDFWLLGTDARAAYNKDEYNPVQVADRHVAFSKAAGAYLILIDRVVPQAPGTHRFQRLLQFADPAQVVEEDGPGRMAVTSGGTVYDLWTLSPTGPLSTVYEEEKFQMPIKTRGVLAHGVEAEDLWMYTVLAARGSAGVPTDVSLRPAEDAAFGAALQLVLEGGDTRLLALSRTTGELERISDDG</sequence>
<dbReference type="Pfam" id="PF07940">
    <property type="entry name" value="Hepar_II_III_C"/>
    <property type="match status" value="1"/>
</dbReference>
<dbReference type="OrthoDB" id="9763014at2"/>
<organism evidence="3 4">
    <name type="scientific">Dinoroseobacter shibae (strain DSM 16493 / NCIMB 14021 / DFL 12)</name>
    <dbReference type="NCBI Taxonomy" id="398580"/>
    <lineage>
        <taxon>Bacteria</taxon>
        <taxon>Pseudomonadati</taxon>
        <taxon>Pseudomonadota</taxon>
        <taxon>Alphaproteobacteria</taxon>
        <taxon>Rhodobacterales</taxon>
        <taxon>Roseobacteraceae</taxon>
        <taxon>Dinoroseobacter</taxon>
    </lineage>
</organism>
<comment type="subcellular location">
    <subcellularLocation>
        <location evidence="1">Cell envelope</location>
    </subcellularLocation>
</comment>
<reference evidence="4" key="1">
    <citation type="journal article" date="2010" name="ISME J.">
        <title>The complete genome sequence of the algal symbiont Dinoroseobacter shibae: a hitchhiker's guide to life in the sea.</title>
        <authorList>
            <person name="Wagner-Dobler I."/>
            <person name="Ballhausen B."/>
            <person name="Berger M."/>
            <person name="Brinkhoff T."/>
            <person name="Buchholz I."/>
            <person name="Bunk B."/>
            <person name="Cypionka H."/>
            <person name="Daniel R."/>
            <person name="Drepper T."/>
            <person name="Gerdts G."/>
            <person name="Hahnke S."/>
            <person name="Han C."/>
            <person name="Jahn D."/>
            <person name="Kalhoefer D."/>
            <person name="Kiss H."/>
            <person name="Klenk H.P."/>
            <person name="Kyrpides N."/>
            <person name="Liebl W."/>
            <person name="Liesegang H."/>
            <person name="Meincke L."/>
            <person name="Pati A."/>
            <person name="Petersen J."/>
            <person name="Piekarski T."/>
            <person name="Pommerenke C."/>
            <person name="Pradella S."/>
            <person name="Pukall R."/>
            <person name="Rabus R."/>
            <person name="Stackebrandt E."/>
            <person name="Thole S."/>
            <person name="Thompson L."/>
            <person name="Tielen P."/>
            <person name="Tomasch J."/>
            <person name="von Jan M."/>
            <person name="Wanphrut N."/>
            <person name="Wichels A."/>
            <person name="Zech H."/>
            <person name="Simon M."/>
        </authorList>
    </citation>
    <scope>NUCLEOTIDE SEQUENCE [LARGE SCALE GENOMIC DNA]</scope>
    <source>
        <strain evidence="4">DSM 16493 / NCIMB 14021 / DFL 12</strain>
        <plasmid evidence="4">Plasmid pDSHI02</plasmid>
    </source>
</reference>
<evidence type="ECO:0000256" key="1">
    <source>
        <dbReference type="ARBA" id="ARBA00004196"/>
    </source>
</evidence>
<dbReference type="KEGG" id="dsh:Dshi_3862"/>
<dbReference type="HOGENOM" id="CLU_424370_0_0_5"/>
<dbReference type="GO" id="GO:0016829">
    <property type="term" value="F:lyase activity"/>
    <property type="evidence" value="ECO:0007669"/>
    <property type="project" value="InterPro"/>
</dbReference>
<keyword evidence="4" id="KW-1185">Reference proteome</keyword>
<proteinExistence type="predicted"/>
<gene>
    <name evidence="3" type="ordered locus">Dshi_3862</name>
</gene>
<dbReference type="InterPro" id="IPR012480">
    <property type="entry name" value="Hepar_II_III_C"/>
</dbReference>
<evidence type="ECO:0000313" key="3">
    <source>
        <dbReference type="EMBL" id="ABV95590.1"/>
    </source>
</evidence>
<accession>A8LTM3</accession>
<evidence type="ECO:0000313" key="4">
    <source>
        <dbReference type="Proteomes" id="UP000006833"/>
    </source>
</evidence>
<dbReference type="GO" id="GO:0030313">
    <property type="term" value="C:cell envelope"/>
    <property type="evidence" value="ECO:0007669"/>
    <property type="project" value="UniProtKB-SubCell"/>
</dbReference>
<dbReference type="RefSeq" id="WP_012187253.1">
    <property type="nucleotide sequence ID" value="NC_009956.1"/>
</dbReference>
<dbReference type="Proteomes" id="UP000006833">
    <property type="component" value="Plasmid pDSHI02"/>
</dbReference>
<geneLocation type="plasmid" evidence="3 4">
    <name>pDSHI02</name>
</geneLocation>
<dbReference type="InterPro" id="IPR008929">
    <property type="entry name" value="Chondroitin_lyas"/>
</dbReference>
<keyword evidence="3" id="KW-0614">Plasmid</keyword>